<reference evidence="11" key="1">
    <citation type="submission" date="2020-09" db="EMBL/GenBank/DDBJ databases">
        <title>Desulfogranum mesoprofundum gen. nov., sp. nov., a novel mesophilic, sulfate-reducing chemolithoautotroph isolated from a deep-sea hydrothermal vent chimney in the Suiyo Seamount.</title>
        <authorList>
            <person name="Hashimoto Y."/>
            <person name="Nakagawa S."/>
        </authorList>
    </citation>
    <scope>NUCLEOTIDE SEQUENCE</scope>
    <source>
        <strain evidence="11">KT2</strain>
    </source>
</reference>
<evidence type="ECO:0000256" key="2">
    <source>
        <dbReference type="ARBA" id="ARBA00022448"/>
    </source>
</evidence>
<dbReference type="AlphaFoldDB" id="A0A8D5FWP6"/>
<evidence type="ECO:0000313" key="11">
    <source>
        <dbReference type="EMBL" id="BCL63009.1"/>
    </source>
</evidence>
<evidence type="ECO:0000256" key="5">
    <source>
        <dbReference type="ARBA" id="ARBA00022692"/>
    </source>
</evidence>
<accession>A0A8D5FWP6</accession>
<feature type="transmembrane region" description="Helical" evidence="9">
    <location>
        <begin position="12"/>
        <end position="33"/>
    </location>
</feature>
<evidence type="ECO:0000256" key="1">
    <source>
        <dbReference type="ARBA" id="ARBA00004429"/>
    </source>
</evidence>
<dbReference type="InterPro" id="IPR055348">
    <property type="entry name" value="DctQ"/>
</dbReference>
<sequence length="130" mass="14976">MLLKIERFFDKFATVVGYCCGLLMVAMLLNVFYDAIMRYLFNTNSIALQEMEWHIFSVVFLFGISYCLQEDGHVRVDVIYDRLGQRARAIINIVGTLLFILPFCWLIIDGSFDFVKEAYDLHEISGDPGA</sequence>
<feature type="domain" description="Tripartite ATP-independent periplasmic transporters DctQ component" evidence="10">
    <location>
        <begin position="27"/>
        <end position="115"/>
    </location>
</feature>
<keyword evidence="3" id="KW-1003">Cell membrane</keyword>
<comment type="similarity">
    <text evidence="8">Belongs to the TRAP transporter small permease family.</text>
</comment>
<keyword evidence="7 9" id="KW-0472">Membrane</keyword>
<protein>
    <recommendedName>
        <fullName evidence="10">Tripartite ATP-independent periplasmic transporters DctQ component domain-containing protein</fullName>
    </recommendedName>
</protein>
<comment type="subcellular location">
    <subcellularLocation>
        <location evidence="1">Cell inner membrane</location>
        <topology evidence="1">Multi-pass membrane protein</topology>
    </subcellularLocation>
</comment>
<gene>
    <name evidence="11" type="ORF">DGMP_37020</name>
</gene>
<feature type="transmembrane region" description="Helical" evidence="9">
    <location>
        <begin position="89"/>
        <end position="108"/>
    </location>
</feature>
<dbReference type="EMBL" id="AP024086">
    <property type="protein sequence ID" value="BCL63009.1"/>
    <property type="molecule type" value="Genomic_DNA"/>
</dbReference>
<evidence type="ECO:0000256" key="6">
    <source>
        <dbReference type="ARBA" id="ARBA00022989"/>
    </source>
</evidence>
<keyword evidence="6 9" id="KW-1133">Transmembrane helix</keyword>
<dbReference type="Pfam" id="PF04290">
    <property type="entry name" value="DctQ"/>
    <property type="match status" value="1"/>
</dbReference>
<dbReference type="PANTHER" id="PTHR35011">
    <property type="entry name" value="2,3-DIKETO-L-GULONATE TRAP TRANSPORTER SMALL PERMEASE PROTEIN YIAM"/>
    <property type="match status" value="1"/>
</dbReference>
<dbReference type="GO" id="GO:0005886">
    <property type="term" value="C:plasma membrane"/>
    <property type="evidence" value="ECO:0007669"/>
    <property type="project" value="UniProtKB-SubCell"/>
</dbReference>
<dbReference type="Proteomes" id="UP000826725">
    <property type="component" value="Chromosome"/>
</dbReference>
<evidence type="ECO:0000256" key="8">
    <source>
        <dbReference type="ARBA" id="ARBA00038436"/>
    </source>
</evidence>
<name>A0A8D5FWP6_9BACT</name>
<evidence type="ECO:0000256" key="4">
    <source>
        <dbReference type="ARBA" id="ARBA00022519"/>
    </source>
</evidence>
<evidence type="ECO:0000256" key="3">
    <source>
        <dbReference type="ARBA" id="ARBA00022475"/>
    </source>
</evidence>
<organism evidence="11 12">
    <name type="scientific">Desulfomarina profundi</name>
    <dbReference type="NCBI Taxonomy" id="2772557"/>
    <lineage>
        <taxon>Bacteria</taxon>
        <taxon>Pseudomonadati</taxon>
        <taxon>Thermodesulfobacteriota</taxon>
        <taxon>Desulfobulbia</taxon>
        <taxon>Desulfobulbales</taxon>
        <taxon>Desulfobulbaceae</taxon>
        <taxon>Desulfomarina</taxon>
    </lineage>
</organism>
<evidence type="ECO:0000259" key="10">
    <source>
        <dbReference type="Pfam" id="PF04290"/>
    </source>
</evidence>
<proteinExistence type="inferred from homology"/>
<dbReference type="InterPro" id="IPR007387">
    <property type="entry name" value="TRAP_DctQ"/>
</dbReference>
<feature type="transmembrane region" description="Helical" evidence="9">
    <location>
        <begin position="53"/>
        <end position="68"/>
    </location>
</feature>
<keyword evidence="4" id="KW-0997">Cell inner membrane</keyword>
<keyword evidence="2" id="KW-0813">Transport</keyword>
<dbReference type="RefSeq" id="WP_228855312.1">
    <property type="nucleotide sequence ID" value="NZ_AP024086.1"/>
</dbReference>
<dbReference type="PANTHER" id="PTHR35011:SF4">
    <property type="entry name" value="SLL1102 PROTEIN"/>
    <property type="match status" value="1"/>
</dbReference>
<evidence type="ECO:0000256" key="9">
    <source>
        <dbReference type="SAM" id="Phobius"/>
    </source>
</evidence>
<keyword evidence="5 9" id="KW-0812">Transmembrane</keyword>
<dbReference type="KEGG" id="dbk:DGMP_37020"/>
<keyword evidence="12" id="KW-1185">Reference proteome</keyword>
<evidence type="ECO:0000313" key="12">
    <source>
        <dbReference type="Proteomes" id="UP000826725"/>
    </source>
</evidence>
<evidence type="ECO:0000256" key="7">
    <source>
        <dbReference type="ARBA" id="ARBA00023136"/>
    </source>
</evidence>